<dbReference type="AlphaFoldDB" id="A0A7J5JVV4"/>
<name>A0A7J5JVV4_BACT4</name>
<evidence type="ECO:0000313" key="1">
    <source>
        <dbReference type="EMBL" id="KAB4455613.1"/>
    </source>
</evidence>
<gene>
    <name evidence="1" type="ORF">GAN93_01090</name>
</gene>
<evidence type="ECO:0000313" key="2">
    <source>
        <dbReference type="Proteomes" id="UP000460317"/>
    </source>
</evidence>
<accession>A0A7J5JVV4</accession>
<comment type="caution">
    <text evidence="1">The sequence shown here is derived from an EMBL/GenBank/DDBJ whole genome shotgun (WGS) entry which is preliminary data.</text>
</comment>
<dbReference type="Proteomes" id="UP000460317">
    <property type="component" value="Unassembled WGS sequence"/>
</dbReference>
<sequence length="276" mass="31845">MKRAVYYSTLYLLLTLSMISCDKKDGDWDPIKVDKSSFVLPVAGGEAVVNMKNYSSWWISDVAIIVDSKKEWLEQATFTELKNEWLDIRVLPQSPNQVYINLEPNTGEKREVVLTMTVGDTSITINVVQEKGNARYEYSILTEQNPLILPPEGGKFELLFGCKRKLYIDEEFIKEEYAPLKGLRYRMGTNCPVDYLTIEKNRDEVGYYKFTIEADGPYNMKAHPEWFVAFYREDANLITGPLPEPIFEQEFIHPQTEGEDYFVNPIISYGSGTFDF</sequence>
<proteinExistence type="predicted"/>
<dbReference type="RefSeq" id="WP_130040986.1">
    <property type="nucleotide sequence ID" value="NZ_DAWECT010000060.1"/>
</dbReference>
<dbReference type="PROSITE" id="PS51257">
    <property type="entry name" value="PROKAR_LIPOPROTEIN"/>
    <property type="match status" value="1"/>
</dbReference>
<organism evidence="1 2">
    <name type="scientific">Bacteroides thetaiotaomicron</name>
    <dbReference type="NCBI Taxonomy" id="818"/>
    <lineage>
        <taxon>Bacteria</taxon>
        <taxon>Pseudomonadati</taxon>
        <taxon>Bacteroidota</taxon>
        <taxon>Bacteroidia</taxon>
        <taxon>Bacteroidales</taxon>
        <taxon>Bacteroidaceae</taxon>
        <taxon>Bacteroides</taxon>
    </lineage>
</organism>
<reference evidence="1 2" key="1">
    <citation type="journal article" date="2019" name="Nat. Med.">
        <title>A library of human gut bacterial isolates paired with longitudinal multiomics data enables mechanistic microbiome research.</title>
        <authorList>
            <person name="Poyet M."/>
            <person name="Groussin M."/>
            <person name="Gibbons S.M."/>
            <person name="Avila-Pacheco J."/>
            <person name="Jiang X."/>
            <person name="Kearney S.M."/>
            <person name="Perrotta A.R."/>
            <person name="Berdy B."/>
            <person name="Zhao S."/>
            <person name="Lieberman T.D."/>
            <person name="Swanson P.K."/>
            <person name="Smith M."/>
            <person name="Roesemann S."/>
            <person name="Alexander J.E."/>
            <person name="Rich S.A."/>
            <person name="Livny J."/>
            <person name="Vlamakis H."/>
            <person name="Clish C."/>
            <person name="Bullock K."/>
            <person name="Deik A."/>
            <person name="Scott J."/>
            <person name="Pierce K.A."/>
            <person name="Xavier R.J."/>
            <person name="Alm E.J."/>
        </authorList>
    </citation>
    <scope>NUCLEOTIDE SEQUENCE [LARGE SCALE GENOMIC DNA]</scope>
    <source>
        <strain evidence="1 2">BIOML-A165</strain>
    </source>
</reference>
<protein>
    <submittedName>
        <fullName evidence="1">BACON domain-containing protein</fullName>
    </submittedName>
</protein>
<dbReference type="EMBL" id="WCSB01000001">
    <property type="protein sequence ID" value="KAB4455613.1"/>
    <property type="molecule type" value="Genomic_DNA"/>
</dbReference>